<accession>A0ACB5PNG6</accession>
<dbReference type="EMBL" id="BMFN01000001">
    <property type="protein sequence ID" value="GGF56317.1"/>
    <property type="molecule type" value="Genomic_DNA"/>
</dbReference>
<keyword evidence="2" id="KW-1185">Reference proteome</keyword>
<evidence type="ECO:0000313" key="1">
    <source>
        <dbReference type="EMBL" id="GGF56317.1"/>
    </source>
</evidence>
<reference evidence="1 2" key="1">
    <citation type="journal article" date="2019" name="Int. J. Syst. Evol. Microbiol.">
        <title>The Global Catalogue of Microorganisms (GCM) 10K type strain sequencing project: providing services to taxonomists for standard genome sequencing and annotation.</title>
        <authorList>
            <consortium name="The Broad Institute Genomics Platform"/>
            <consortium name="The Broad Institute Genome Sequencing Center for Infectious Disease"/>
            <person name="Wu L."/>
            <person name="Ma J."/>
        </authorList>
    </citation>
    <scope>NUCLEOTIDE SEQUENCE [LARGE SCALE GENOMIC DNA]</scope>
    <source>
        <strain evidence="1 2">CGMCC 1.12720</strain>
    </source>
</reference>
<organism evidence="1 2">
    <name type="scientific">Hymenobacter qilianensis</name>
    <dbReference type="NCBI Taxonomy" id="1385715"/>
    <lineage>
        <taxon>Bacteria</taxon>
        <taxon>Pseudomonadati</taxon>
        <taxon>Bacteroidota</taxon>
        <taxon>Cytophagia</taxon>
        <taxon>Cytophagales</taxon>
        <taxon>Hymenobacteraceae</taxon>
        <taxon>Hymenobacter</taxon>
    </lineage>
</organism>
<gene>
    <name evidence="1" type="ORF">GCM10011375_09320</name>
</gene>
<sequence>MYDIPFHDQPLDNLTFLVTGGAGFIGSNLVEYLLKYGAGRVRVLDNYSNGFRKNMRLFEGHPALEVIEGDIRDPQVCRDACRGANVVLHQAALGSVPRSINDPITSNDVNVGGFVNMLVAAKEANVQRFVYAASSSTYGDSPHLPKIEDRIGKPLSPYAVTKYANELYADVFGKTYGMPIIGLRYFNIFGPRQDPNGAYAAVIPLFIDAVLQGKAPRMNGDGGQTRDFTFVENCVQANIKAALTTNPAALNEVYNIAVADRTSLNDLFTILKEEAGSDITPEYGPDRPGDIRDSLADISKARNLLGYDPQIRIREGLQQTLAWFKANQKFIHESN</sequence>
<comment type="caution">
    <text evidence="1">The sequence shown here is derived from an EMBL/GenBank/DDBJ whole genome shotgun (WGS) entry which is preliminary data.</text>
</comment>
<name>A0ACB5PNG6_9BACT</name>
<proteinExistence type="predicted"/>
<protein>
    <submittedName>
        <fullName evidence="1">Epimerase</fullName>
    </submittedName>
</protein>
<evidence type="ECO:0000313" key="2">
    <source>
        <dbReference type="Proteomes" id="UP000605392"/>
    </source>
</evidence>
<dbReference type="Proteomes" id="UP000605392">
    <property type="component" value="Unassembled WGS sequence"/>
</dbReference>